<protein>
    <recommendedName>
        <fullName evidence="4">Secreted protein</fullName>
    </recommendedName>
</protein>
<sequence length="187" mass="20921">MRVTAYLAVLLAVPAWTAPVSLTPTGEVVANAFQAMQGKILVVRAAVRQLRQDSGSSIDTAWSDLFDTINREGDKIVSQPANLTETDFDALKATIDRHTDTLDEVIRDGSDTVPDSRAVIETLRFCGKFRAAAQRATQVRMAFSSKFFRRVPETRLEDAKRYGDRWTQMVSLMRERYALGNCTNKTD</sequence>
<gene>
    <name evidence="2" type="ORF">GQ602_003946</name>
</gene>
<dbReference type="Proteomes" id="UP000562929">
    <property type="component" value="Unassembled WGS sequence"/>
</dbReference>
<dbReference type="OrthoDB" id="10518203at2759"/>
<feature type="chain" id="PRO_5034808701" description="Secreted protein" evidence="1">
    <location>
        <begin position="18"/>
        <end position="187"/>
    </location>
</feature>
<evidence type="ECO:0000313" key="2">
    <source>
        <dbReference type="EMBL" id="KAF4587253.1"/>
    </source>
</evidence>
<proteinExistence type="predicted"/>
<dbReference type="EMBL" id="JAACLJ010000004">
    <property type="protein sequence ID" value="KAF4587253.1"/>
    <property type="molecule type" value="Genomic_DNA"/>
</dbReference>
<feature type="signal peptide" evidence="1">
    <location>
        <begin position="1"/>
        <end position="17"/>
    </location>
</feature>
<organism evidence="2 3">
    <name type="scientific">Ophiocordyceps camponoti-floridani</name>
    <dbReference type="NCBI Taxonomy" id="2030778"/>
    <lineage>
        <taxon>Eukaryota</taxon>
        <taxon>Fungi</taxon>
        <taxon>Dikarya</taxon>
        <taxon>Ascomycota</taxon>
        <taxon>Pezizomycotina</taxon>
        <taxon>Sordariomycetes</taxon>
        <taxon>Hypocreomycetidae</taxon>
        <taxon>Hypocreales</taxon>
        <taxon>Ophiocordycipitaceae</taxon>
        <taxon>Ophiocordyceps</taxon>
    </lineage>
</organism>
<evidence type="ECO:0000256" key="1">
    <source>
        <dbReference type="SAM" id="SignalP"/>
    </source>
</evidence>
<comment type="caution">
    <text evidence="2">The sequence shown here is derived from an EMBL/GenBank/DDBJ whole genome shotgun (WGS) entry which is preliminary data.</text>
</comment>
<keyword evidence="1" id="KW-0732">Signal</keyword>
<reference evidence="2 3" key="1">
    <citation type="journal article" date="2020" name="G3 (Bethesda)">
        <title>Genetic Underpinnings of Host Manipulation by Ophiocordyceps as Revealed by Comparative Transcriptomics.</title>
        <authorList>
            <person name="Will I."/>
            <person name="Das B."/>
            <person name="Trinh T."/>
            <person name="Brachmann A."/>
            <person name="Ohm R.A."/>
            <person name="de Bekker C."/>
        </authorList>
    </citation>
    <scope>NUCLEOTIDE SEQUENCE [LARGE SCALE GENOMIC DNA]</scope>
    <source>
        <strain evidence="2 3">EC05</strain>
    </source>
</reference>
<evidence type="ECO:0000313" key="3">
    <source>
        <dbReference type="Proteomes" id="UP000562929"/>
    </source>
</evidence>
<accession>A0A8H4Q5Y9</accession>
<keyword evidence="3" id="KW-1185">Reference proteome</keyword>
<evidence type="ECO:0008006" key="4">
    <source>
        <dbReference type="Google" id="ProtNLM"/>
    </source>
</evidence>
<dbReference type="AlphaFoldDB" id="A0A8H4Q5Y9"/>
<name>A0A8H4Q5Y9_9HYPO</name>